<sequence length="822" mass="92155">MAQPQQKIRFVTQQAPRAKQIPRATWNGHETEIRALHPSLTLEELMGHMKNRHGFNPSRRQYIYQLDKWGLTKYNTSLSTREIPPQPLQGSRCSPHLLNVSPPDQLSPAHRPAALAAPKRSKSMGSLQSRDSARNSVDGRPVVPPKKRLKLTRYMDSRDSLVSPLADLQPDAHSLSAPGYQVIRAVTPTPRRPPLPSKPSNLTPRRPVSTIHALASVGLQFASTGQPTSSNTSPLETSSSQSLHSNSINIGSYAYPNTPGLVDDDSDWTTEHDCSDSDMFLPGSIYSPEIGNGKAIPTSPLPRRRRFDSSRPIHTFSLEELSDMKTAAHFLRSLGFDSDAFELLAILLKQCKEQSMQPAHIKTNSMINMVRSAYSIPQMEIARHELLQTLEQPRDASTDAEHFLYRMLLAETYSRSSEEENEQFLSEIAIGYELASDRMLDKLPEEHRCYDVLMYHYLNKCSAYFNSNVKDARDGGTVFASKEHIQLRLIERLPGPFELRRGSMGNPCLRSCLQWCTRQLSTVLALPDSWRDLQSNDGKYADWTDHIGLYCALWERWHKQRRNLRVQLNLWMKDAEERMGIMPAELLSVVCGLVMGAAPPRDHTGANLTARARTGLQLICAFSDKDIACRFLDTFSSLGTLLDSALQRQYHDPISFFASLINSTHEREAFGDRARVFSRSFIEKDLNMTLPVVQRDIEPLTRRATHLSVLLPGSAMQSSENLAMAISPYLGGSSTHSSEYSAMRLVADHMQQAHRSLDQALAAPASVARAAHRSRTSITATSISQLSHLTSTLSLTSTQEAARDFIELFAGYEANPFERPLW</sequence>
<organism evidence="3 4">
    <name type="scientific">Pleomassaria siparia CBS 279.74</name>
    <dbReference type="NCBI Taxonomy" id="1314801"/>
    <lineage>
        <taxon>Eukaryota</taxon>
        <taxon>Fungi</taxon>
        <taxon>Dikarya</taxon>
        <taxon>Ascomycota</taxon>
        <taxon>Pezizomycotina</taxon>
        <taxon>Dothideomycetes</taxon>
        <taxon>Pleosporomycetidae</taxon>
        <taxon>Pleosporales</taxon>
        <taxon>Pleomassariaceae</taxon>
        <taxon>Pleomassaria</taxon>
    </lineage>
</organism>
<feature type="region of interest" description="Disordered" evidence="1">
    <location>
        <begin position="223"/>
        <end position="244"/>
    </location>
</feature>
<dbReference type="Pfam" id="PF14420">
    <property type="entry name" value="Clr5"/>
    <property type="match status" value="1"/>
</dbReference>
<dbReference type="InterPro" id="IPR025676">
    <property type="entry name" value="Clr5_dom"/>
</dbReference>
<feature type="region of interest" description="Disordered" evidence="1">
    <location>
        <begin position="288"/>
        <end position="307"/>
    </location>
</feature>
<feature type="domain" description="Clr5" evidence="2">
    <location>
        <begin position="23"/>
        <end position="73"/>
    </location>
</feature>
<dbReference type="AlphaFoldDB" id="A0A6G1K8N0"/>
<feature type="compositionally biased region" description="Low complexity" evidence="1">
    <location>
        <begin position="227"/>
        <end position="244"/>
    </location>
</feature>
<accession>A0A6G1K8N0</accession>
<name>A0A6G1K8N0_9PLEO</name>
<feature type="region of interest" description="Disordered" evidence="1">
    <location>
        <begin position="100"/>
        <end position="145"/>
    </location>
</feature>
<dbReference type="Proteomes" id="UP000799428">
    <property type="component" value="Unassembled WGS sequence"/>
</dbReference>
<evidence type="ECO:0000259" key="2">
    <source>
        <dbReference type="Pfam" id="PF14420"/>
    </source>
</evidence>
<evidence type="ECO:0000313" key="3">
    <source>
        <dbReference type="EMBL" id="KAF2709130.1"/>
    </source>
</evidence>
<proteinExistence type="predicted"/>
<keyword evidence="4" id="KW-1185">Reference proteome</keyword>
<gene>
    <name evidence="3" type="ORF">K504DRAFT_534653</name>
</gene>
<evidence type="ECO:0000256" key="1">
    <source>
        <dbReference type="SAM" id="MobiDB-lite"/>
    </source>
</evidence>
<protein>
    <recommendedName>
        <fullName evidence="2">Clr5 domain-containing protein</fullName>
    </recommendedName>
</protein>
<evidence type="ECO:0000313" key="4">
    <source>
        <dbReference type="Proteomes" id="UP000799428"/>
    </source>
</evidence>
<dbReference type="EMBL" id="MU005771">
    <property type="protein sequence ID" value="KAF2709130.1"/>
    <property type="molecule type" value="Genomic_DNA"/>
</dbReference>
<dbReference type="OrthoDB" id="5083163at2759"/>
<reference evidence="3" key="1">
    <citation type="journal article" date="2020" name="Stud. Mycol.">
        <title>101 Dothideomycetes genomes: a test case for predicting lifestyles and emergence of pathogens.</title>
        <authorList>
            <person name="Haridas S."/>
            <person name="Albert R."/>
            <person name="Binder M."/>
            <person name="Bloem J."/>
            <person name="Labutti K."/>
            <person name="Salamov A."/>
            <person name="Andreopoulos B."/>
            <person name="Baker S."/>
            <person name="Barry K."/>
            <person name="Bills G."/>
            <person name="Bluhm B."/>
            <person name="Cannon C."/>
            <person name="Castanera R."/>
            <person name="Culley D."/>
            <person name="Daum C."/>
            <person name="Ezra D."/>
            <person name="Gonzalez J."/>
            <person name="Henrissat B."/>
            <person name="Kuo A."/>
            <person name="Liang C."/>
            <person name="Lipzen A."/>
            <person name="Lutzoni F."/>
            <person name="Magnuson J."/>
            <person name="Mondo S."/>
            <person name="Nolan M."/>
            <person name="Ohm R."/>
            <person name="Pangilinan J."/>
            <person name="Park H.-J."/>
            <person name="Ramirez L."/>
            <person name="Alfaro M."/>
            <person name="Sun H."/>
            <person name="Tritt A."/>
            <person name="Yoshinaga Y."/>
            <person name="Zwiers L.-H."/>
            <person name="Turgeon B."/>
            <person name="Goodwin S."/>
            <person name="Spatafora J."/>
            <person name="Crous P."/>
            <person name="Grigoriev I."/>
        </authorList>
    </citation>
    <scope>NUCLEOTIDE SEQUENCE</scope>
    <source>
        <strain evidence="3">CBS 279.74</strain>
    </source>
</reference>